<protein>
    <submittedName>
        <fullName evidence="1">DUF4262 domain-containing protein</fullName>
    </submittedName>
</protein>
<evidence type="ECO:0000313" key="1">
    <source>
        <dbReference type="EMBL" id="QXT61746.1"/>
    </source>
</evidence>
<organism evidence="1 2">
    <name type="scientific">Tessaracoccus palaemonis</name>
    <dbReference type="NCBI Taxonomy" id="2829499"/>
    <lineage>
        <taxon>Bacteria</taxon>
        <taxon>Bacillati</taxon>
        <taxon>Actinomycetota</taxon>
        <taxon>Actinomycetes</taxon>
        <taxon>Propionibacteriales</taxon>
        <taxon>Propionibacteriaceae</taxon>
        <taxon>Tessaracoccus</taxon>
    </lineage>
</organism>
<reference evidence="1 2" key="1">
    <citation type="submission" date="2021-07" db="EMBL/GenBank/DDBJ databases">
        <title>complete genome sequencing of Tessaracoccus sp.J1M15.</title>
        <authorList>
            <person name="Bae J.-W."/>
            <person name="Kim D.-y."/>
        </authorList>
    </citation>
    <scope>NUCLEOTIDE SEQUENCE [LARGE SCALE GENOMIC DNA]</scope>
    <source>
        <strain evidence="1 2">J1M15</strain>
    </source>
</reference>
<evidence type="ECO:0000313" key="2">
    <source>
        <dbReference type="Proteomes" id="UP000824504"/>
    </source>
</evidence>
<dbReference type="EMBL" id="CP079216">
    <property type="protein sequence ID" value="QXT61746.1"/>
    <property type="molecule type" value="Genomic_DNA"/>
</dbReference>
<sequence length="146" mass="16063">MAIPCVIGTEDDPGPTFAYTVGLTAIGQPELVTYGVPPESAQVFLNDLALQVRAGRRLEAGEIDHRVFRGYPATFIPLGWEAMNEFPLAALTLYGDDAVVTAMQVLCPDRYGRWPWELGSITDPDWLLGPVPARLLDSGDRDSFRR</sequence>
<dbReference type="Proteomes" id="UP000824504">
    <property type="component" value="Chromosome"/>
</dbReference>
<dbReference type="RefSeq" id="WP_219079971.1">
    <property type="nucleotide sequence ID" value="NZ_CP079216.1"/>
</dbReference>
<proteinExistence type="predicted"/>
<keyword evidence="2" id="KW-1185">Reference proteome</keyword>
<dbReference type="InterPro" id="IPR025358">
    <property type="entry name" value="DUF4262"/>
</dbReference>
<dbReference type="Pfam" id="PF14081">
    <property type="entry name" value="DUF4262"/>
    <property type="match status" value="1"/>
</dbReference>
<accession>A0ABX8SEE0</accession>
<gene>
    <name evidence="1" type="ORF">KDB89_08010</name>
</gene>
<name>A0ABX8SEE0_9ACTN</name>